<evidence type="ECO:0000313" key="1">
    <source>
        <dbReference type="EMBL" id="MTD32354.1"/>
    </source>
</evidence>
<reference evidence="1 2" key="1">
    <citation type="submission" date="2019-11" db="EMBL/GenBank/DDBJ databases">
        <title>Draft genome sequence of Paludibacterium sp. dN18-1.</title>
        <authorList>
            <person name="Im W.-T."/>
        </authorList>
    </citation>
    <scope>NUCLEOTIDE SEQUENCE [LARGE SCALE GENOMIC DNA]</scope>
    <source>
        <strain evidence="2">dN 18-1</strain>
    </source>
</reference>
<dbReference type="Proteomes" id="UP000446658">
    <property type="component" value="Unassembled WGS sequence"/>
</dbReference>
<proteinExistence type="predicted"/>
<protein>
    <submittedName>
        <fullName evidence="1">Uncharacterized protein</fullName>
    </submittedName>
</protein>
<organism evidence="1 2">
    <name type="scientific">Paludibacterium denitrificans</name>
    <dbReference type="NCBI Taxonomy" id="2675226"/>
    <lineage>
        <taxon>Bacteria</taxon>
        <taxon>Pseudomonadati</taxon>
        <taxon>Pseudomonadota</taxon>
        <taxon>Betaproteobacteria</taxon>
        <taxon>Neisseriales</taxon>
        <taxon>Chromobacteriaceae</taxon>
        <taxon>Paludibacterium</taxon>
    </lineage>
</organism>
<sequence>MPQAVSDVARQAVNDLFDQRLGAVGIDVDNGGHGITSNGAYALYWGLKLYSEAGLCLSLYRA</sequence>
<comment type="caution">
    <text evidence="1">The sequence shown here is derived from an EMBL/GenBank/DDBJ whole genome shotgun (WGS) entry which is preliminary data.</text>
</comment>
<dbReference type="RefSeq" id="WP_230368728.1">
    <property type="nucleotide sequence ID" value="NZ_WLYX01000001.1"/>
</dbReference>
<keyword evidence="2" id="KW-1185">Reference proteome</keyword>
<evidence type="ECO:0000313" key="2">
    <source>
        <dbReference type="Proteomes" id="UP000446658"/>
    </source>
</evidence>
<dbReference type="EMBL" id="WLYX01000001">
    <property type="protein sequence ID" value="MTD32354.1"/>
    <property type="molecule type" value="Genomic_DNA"/>
</dbReference>
<gene>
    <name evidence="1" type="ORF">GKE73_00750</name>
</gene>
<dbReference type="AlphaFoldDB" id="A0A844GC51"/>
<name>A0A844GC51_9NEIS</name>
<accession>A0A844GC51</accession>